<evidence type="ECO:0000256" key="6">
    <source>
        <dbReference type="ARBA" id="ARBA00022827"/>
    </source>
</evidence>
<protein>
    <recommendedName>
        <fullName evidence="11">methylenetetrahydrofolate reductase (NADH)</fullName>
        <ecNumber evidence="11">1.5.1.54</ecNumber>
    </recommendedName>
</protein>
<evidence type="ECO:0000256" key="1">
    <source>
        <dbReference type="ARBA" id="ARBA00001974"/>
    </source>
</evidence>
<dbReference type="Pfam" id="PF02219">
    <property type="entry name" value="MTHFR"/>
    <property type="match status" value="1"/>
</dbReference>
<keyword evidence="7" id="KW-0560">Oxidoreductase</keyword>
<dbReference type="PANTHER" id="PTHR45754">
    <property type="entry name" value="METHYLENETETRAHYDROFOLATE REDUCTASE"/>
    <property type="match status" value="1"/>
</dbReference>
<evidence type="ECO:0000256" key="2">
    <source>
        <dbReference type="ARBA" id="ARBA00004777"/>
    </source>
</evidence>
<dbReference type="InterPro" id="IPR004620">
    <property type="entry name" value="MTHF_reductase_bac"/>
</dbReference>
<gene>
    <name evidence="12" type="ORF">METZ01_LOCUS20798</name>
</gene>
<keyword evidence="4" id="KW-0028">Amino-acid biosynthesis</keyword>
<keyword evidence="8" id="KW-0520">NAD</keyword>
<dbReference type="NCBIfam" id="TIGR00676">
    <property type="entry name" value="fadh2"/>
    <property type="match status" value="1"/>
</dbReference>
<dbReference type="InterPro" id="IPR029041">
    <property type="entry name" value="FAD-linked_oxidoreductase-like"/>
</dbReference>
<dbReference type="CDD" id="cd00537">
    <property type="entry name" value="MTHFR"/>
    <property type="match status" value="1"/>
</dbReference>
<evidence type="ECO:0000256" key="4">
    <source>
        <dbReference type="ARBA" id="ARBA00022605"/>
    </source>
</evidence>
<keyword evidence="6" id="KW-0274">FAD</keyword>
<dbReference type="EMBL" id="UINC01001026">
    <property type="protein sequence ID" value="SUZ67944.1"/>
    <property type="molecule type" value="Genomic_DNA"/>
</dbReference>
<name>A0A381PMU3_9ZZZZ</name>
<evidence type="ECO:0000256" key="10">
    <source>
        <dbReference type="ARBA" id="ARBA00034478"/>
    </source>
</evidence>
<dbReference type="GO" id="GO:0106312">
    <property type="term" value="F:methylenetetrahydrofolate reductase (NADH) activity"/>
    <property type="evidence" value="ECO:0007669"/>
    <property type="project" value="UniProtKB-EC"/>
</dbReference>
<dbReference type="PANTHER" id="PTHR45754:SF3">
    <property type="entry name" value="METHYLENETETRAHYDROFOLATE REDUCTASE (NADPH)"/>
    <property type="match status" value="1"/>
</dbReference>
<sequence>MALAKSDSVRLIRDIYADRQSVDRPVISIEFFTPKTSKGDQVLCESTLPALIRLRPDYCSVTYGAGGSTKSKTLSVTDMIQRQFGLTAMAHLTCVESSKNDIGAVLDEAKELGIRNILALRGDPPGGSGEFVKADDGFEYSYELVRFIKANGDFCVGTAGFPEGHIACTEGKHVDWGYLKNKVDCGADFVLTQLFFDNSDFLRFRDYIVRKLGVTVPICPGVLPILSTKQISKFTKLCGARIPKPLAARLESLGDDDEATTAFGIEYATKQCEELIREGVVGLHMYSLNKAHSTSAIIKNLGLS</sequence>
<comment type="pathway">
    <text evidence="10">Amino-acid biosynthesis; L-methionine biosynthesis via de novo pathway.</text>
</comment>
<dbReference type="UniPathway" id="UPA00193"/>
<dbReference type="GO" id="GO:0071949">
    <property type="term" value="F:FAD binding"/>
    <property type="evidence" value="ECO:0007669"/>
    <property type="project" value="TreeGrafter"/>
</dbReference>
<accession>A0A381PMU3</accession>
<evidence type="ECO:0000256" key="9">
    <source>
        <dbReference type="ARBA" id="ARBA00023167"/>
    </source>
</evidence>
<evidence type="ECO:0000256" key="3">
    <source>
        <dbReference type="ARBA" id="ARBA00006743"/>
    </source>
</evidence>
<comment type="pathway">
    <text evidence="2">One-carbon metabolism; tetrahydrofolate interconversion.</text>
</comment>
<dbReference type="EC" id="1.5.1.54" evidence="11"/>
<reference evidence="12" key="1">
    <citation type="submission" date="2018-05" db="EMBL/GenBank/DDBJ databases">
        <authorList>
            <person name="Lanie J.A."/>
            <person name="Ng W.-L."/>
            <person name="Kazmierczak K.M."/>
            <person name="Andrzejewski T.M."/>
            <person name="Davidsen T.M."/>
            <person name="Wayne K.J."/>
            <person name="Tettelin H."/>
            <person name="Glass J.I."/>
            <person name="Rusch D."/>
            <person name="Podicherti R."/>
            <person name="Tsui H.-C.T."/>
            <person name="Winkler M.E."/>
        </authorList>
    </citation>
    <scope>NUCLEOTIDE SEQUENCE</scope>
</reference>
<dbReference type="GO" id="GO:0009086">
    <property type="term" value="P:methionine biosynthetic process"/>
    <property type="evidence" value="ECO:0007669"/>
    <property type="project" value="UniProtKB-KW"/>
</dbReference>
<dbReference type="AlphaFoldDB" id="A0A381PMU3"/>
<evidence type="ECO:0000256" key="7">
    <source>
        <dbReference type="ARBA" id="ARBA00023002"/>
    </source>
</evidence>
<dbReference type="GO" id="GO:0035999">
    <property type="term" value="P:tetrahydrofolate interconversion"/>
    <property type="evidence" value="ECO:0007669"/>
    <property type="project" value="UniProtKB-UniPathway"/>
</dbReference>
<keyword evidence="9" id="KW-0486">Methionine biosynthesis</keyword>
<evidence type="ECO:0000313" key="12">
    <source>
        <dbReference type="EMBL" id="SUZ67944.1"/>
    </source>
</evidence>
<comment type="cofactor">
    <cofactor evidence="1">
        <name>FAD</name>
        <dbReference type="ChEBI" id="CHEBI:57692"/>
    </cofactor>
</comment>
<evidence type="ECO:0000256" key="5">
    <source>
        <dbReference type="ARBA" id="ARBA00022630"/>
    </source>
</evidence>
<keyword evidence="5" id="KW-0285">Flavoprotein</keyword>
<comment type="similarity">
    <text evidence="3">Belongs to the methylenetetrahydrofolate reductase family.</text>
</comment>
<dbReference type="InterPro" id="IPR003171">
    <property type="entry name" value="Mehydrof_redctse-like"/>
</dbReference>
<dbReference type="GO" id="GO:0005829">
    <property type="term" value="C:cytosol"/>
    <property type="evidence" value="ECO:0007669"/>
    <property type="project" value="InterPro"/>
</dbReference>
<dbReference type="Gene3D" id="3.20.20.220">
    <property type="match status" value="1"/>
</dbReference>
<evidence type="ECO:0000256" key="11">
    <source>
        <dbReference type="ARBA" id="ARBA00034529"/>
    </source>
</evidence>
<evidence type="ECO:0000256" key="8">
    <source>
        <dbReference type="ARBA" id="ARBA00023027"/>
    </source>
</evidence>
<organism evidence="12">
    <name type="scientific">marine metagenome</name>
    <dbReference type="NCBI Taxonomy" id="408172"/>
    <lineage>
        <taxon>unclassified sequences</taxon>
        <taxon>metagenomes</taxon>
        <taxon>ecological metagenomes</taxon>
    </lineage>
</organism>
<proteinExistence type="inferred from homology"/>
<dbReference type="SUPFAM" id="SSF51730">
    <property type="entry name" value="FAD-linked oxidoreductase"/>
    <property type="match status" value="1"/>
</dbReference>